<gene>
    <name evidence="2" type="ORF">Cvel_13487</name>
</gene>
<proteinExistence type="predicted"/>
<accession>A0A0G4IDM9</accession>
<dbReference type="AlphaFoldDB" id="A0A0G4IDM9"/>
<dbReference type="PhylomeDB" id="A0A0G4IDM9"/>
<reference evidence="2" key="1">
    <citation type="submission" date="2014-11" db="EMBL/GenBank/DDBJ databases">
        <authorList>
            <person name="Otto D Thomas"/>
            <person name="Naeem Raeece"/>
        </authorList>
    </citation>
    <scope>NUCLEOTIDE SEQUENCE</scope>
</reference>
<feature type="compositionally biased region" description="Pro residues" evidence="1">
    <location>
        <begin position="204"/>
        <end position="228"/>
    </location>
</feature>
<dbReference type="EMBL" id="CDMZ01005869">
    <property type="protein sequence ID" value="CEM55369.1"/>
    <property type="molecule type" value="Genomic_DNA"/>
</dbReference>
<evidence type="ECO:0000256" key="1">
    <source>
        <dbReference type="SAM" id="MobiDB-lite"/>
    </source>
</evidence>
<organism evidence="2">
    <name type="scientific">Chromera velia CCMP2878</name>
    <dbReference type="NCBI Taxonomy" id="1169474"/>
    <lineage>
        <taxon>Eukaryota</taxon>
        <taxon>Sar</taxon>
        <taxon>Alveolata</taxon>
        <taxon>Colpodellida</taxon>
        <taxon>Chromeraceae</taxon>
        <taxon>Chromera</taxon>
    </lineage>
</organism>
<name>A0A0G4IDM9_9ALVE</name>
<protein>
    <submittedName>
        <fullName evidence="2">Uncharacterized protein</fullName>
    </submittedName>
</protein>
<evidence type="ECO:0000313" key="2">
    <source>
        <dbReference type="EMBL" id="CEM55369.1"/>
    </source>
</evidence>
<feature type="region of interest" description="Disordered" evidence="1">
    <location>
        <begin position="181"/>
        <end position="238"/>
    </location>
</feature>
<feature type="compositionally biased region" description="Low complexity" evidence="1">
    <location>
        <begin position="183"/>
        <end position="203"/>
    </location>
</feature>
<sequence>MRVGDTTVVSMPSLGTELRGVIMQFIALLTHDVVAMLHRYKKKNVQGERFTVLQVHFEYLQTLPDSIRLWGGLRFDQEGTILLAPAGGEQEDPRLWRTSVRQERGFRIGARYRRRAGRSDLRHRRFPLVFPGTSPVGRYRGIQRETQWPAKKFSFQLANEGEGVDVGLREAPRLTHLREGHLEISSTETQVSSSSSSSSALPSAVPPSLPPIVPAKPPAEPPSLPPTVPAQLSASSRA</sequence>
<dbReference type="VEuPathDB" id="CryptoDB:Cvel_13487"/>